<keyword evidence="5" id="KW-0378">Hydrolase</keyword>
<feature type="domain" description="Beta-lactamase class A catalytic" evidence="4">
    <location>
        <begin position="70"/>
        <end position="267"/>
    </location>
</feature>
<dbReference type="Gene3D" id="3.40.710.10">
    <property type="entry name" value="DD-peptidase/beta-lactamase superfamily"/>
    <property type="match status" value="1"/>
</dbReference>
<proteinExistence type="predicted"/>
<feature type="signal peptide" evidence="3">
    <location>
        <begin position="1"/>
        <end position="29"/>
    </location>
</feature>
<keyword evidence="6" id="KW-1185">Reference proteome</keyword>
<dbReference type="PANTHER" id="PTHR35333">
    <property type="entry name" value="BETA-LACTAMASE"/>
    <property type="match status" value="1"/>
</dbReference>
<keyword evidence="3" id="KW-0732">Signal</keyword>
<dbReference type="SUPFAM" id="SSF56601">
    <property type="entry name" value="beta-lactamase/transpeptidase-like"/>
    <property type="match status" value="1"/>
</dbReference>
<dbReference type="Proteomes" id="UP000548476">
    <property type="component" value="Unassembled WGS sequence"/>
</dbReference>
<protein>
    <recommendedName>
        <fullName evidence="1">Beta-lactamase</fullName>
    </recommendedName>
    <alternativeName>
        <fullName evidence="2">Penicillinase</fullName>
    </alternativeName>
</protein>
<accession>A0A841G2E5</accession>
<gene>
    <name evidence="5" type="ORF">HNR73_006193</name>
</gene>
<evidence type="ECO:0000259" key="4">
    <source>
        <dbReference type="Pfam" id="PF13354"/>
    </source>
</evidence>
<dbReference type="InterPro" id="IPR000871">
    <property type="entry name" value="Beta-lactam_class-A"/>
</dbReference>
<evidence type="ECO:0000313" key="6">
    <source>
        <dbReference type="Proteomes" id="UP000548476"/>
    </source>
</evidence>
<evidence type="ECO:0000313" key="5">
    <source>
        <dbReference type="EMBL" id="MBB6038310.1"/>
    </source>
</evidence>
<dbReference type="AlphaFoldDB" id="A0A841G2E5"/>
<dbReference type="GO" id="GO:0030655">
    <property type="term" value="P:beta-lactam antibiotic catabolic process"/>
    <property type="evidence" value="ECO:0007669"/>
    <property type="project" value="InterPro"/>
</dbReference>
<evidence type="ECO:0000256" key="1">
    <source>
        <dbReference type="ARBA" id="ARBA00018879"/>
    </source>
</evidence>
<organism evidence="5 6">
    <name type="scientific">Phytomonospora endophytica</name>
    <dbReference type="NCBI Taxonomy" id="714109"/>
    <lineage>
        <taxon>Bacteria</taxon>
        <taxon>Bacillati</taxon>
        <taxon>Actinomycetota</taxon>
        <taxon>Actinomycetes</taxon>
        <taxon>Micromonosporales</taxon>
        <taxon>Micromonosporaceae</taxon>
        <taxon>Phytomonospora</taxon>
    </lineage>
</organism>
<dbReference type="InterPro" id="IPR045155">
    <property type="entry name" value="Beta-lactam_cat"/>
</dbReference>
<evidence type="ECO:0000256" key="2">
    <source>
        <dbReference type="ARBA" id="ARBA00030171"/>
    </source>
</evidence>
<dbReference type="GO" id="GO:0008800">
    <property type="term" value="F:beta-lactamase activity"/>
    <property type="evidence" value="ECO:0007669"/>
    <property type="project" value="InterPro"/>
</dbReference>
<dbReference type="PANTHER" id="PTHR35333:SF3">
    <property type="entry name" value="BETA-LACTAMASE-TYPE TRANSPEPTIDASE FOLD CONTAINING PROTEIN"/>
    <property type="match status" value="1"/>
</dbReference>
<dbReference type="EMBL" id="JACHGT010000016">
    <property type="protein sequence ID" value="MBB6038310.1"/>
    <property type="molecule type" value="Genomic_DNA"/>
</dbReference>
<dbReference type="GO" id="GO:0046677">
    <property type="term" value="P:response to antibiotic"/>
    <property type="evidence" value="ECO:0007669"/>
    <property type="project" value="InterPro"/>
</dbReference>
<evidence type="ECO:0000256" key="3">
    <source>
        <dbReference type="SAM" id="SignalP"/>
    </source>
</evidence>
<dbReference type="RefSeq" id="WP_184791109.1">
    <property type="nucleotide sequence ID" value="NZ_BONT01000008.1"/>
</dbReference>
<name>A0A841G2E5_9ACTN</name>
<dbReference type="PROSITE" id="PS51318">
    <property type="entry name" value="TAT"/>
    <property type="match status" value="1"/>
</dbReference>
<sequence length="324" mass="34036">MTFNRRKAIGLGVGGALAATIGVAQPAGASNATLNEAYQAQTAAAGGNWYTKVTKVDAAGTWTSIITDDPNKVIDGASVQKLAVATAVLDKVDRGLLQLDQKVSLTGDIILAGSGMYFLQTVWGDQLTVAGFLTTMLLVSDNTCVRLCGSLCGTDETNAILAAKGFTYTRVEPGSGPNRFFLGKTTPNEMNLLLRKLVGGTLLSSRSSQFLVGVLRGLSGYHDGVRRDMSSAERARVATKYGADDDRRHEAGVIFDASGRPTLTYAMFADSVPDSGNYGGTNPAVKAHAVLGRKIFDEVKTATGLSRSAAGAFPIEEFRPSNGN</sequence>
<dbReference type="Pfam" id="PF13354">
    <property type="entry name" value="Beta-lactamase2"/>
    <property type="match status" value="1"/>
</dbReference>
<comment type="caution">
    <text evidence="5">The sequence shown here is derived from an EMBL/GenBank/DDBJ whole genome shotgun (WGS) entry which is preliminary data.</text>
</comment>
<reference evidence="5 6" key="1">
    <citation type="submission" date="2020-08" db="EMBL/GenBank/DDBJ databases">
        <title>Genomic Encyclopedia of Type Strains, Phase IV (KMG-IV): sequencing the most valuable type-strain genomes for metagenomic binning, comparative biology and taxonomic classification.</title>
        <authorList>
            <person name="Goeker M."/>
        </authorList>
    </citation>
    <scope>NUCLEOTIDE SEQUENCE [LARGE SCALE GENOMIC DNA]</scope>
    <source>
        <strain evidence="5 6">YIM 65646</strain>
    </source>
</reference>
<dbReference type="InterPro" id="IPR006311">
    <property type="entry name" value="TAT_signal"/>
</dbReference>
<dbReference type="InterPro" id="IPR012338">
    <property type="entry name" value="Beta-lactam/transpept-like"/>
</dbReference>
<feature type="chain" id="PRO_5032315716" description="Beta-lactamase" evidence="3">
    <location>
        <begin position="30"/>
        <end position="324"/>
    </location>
</feature>